<dbReference type="Gene3D" id="1.50.10.10">
    <property type="match status" value="1"/>
</dbReference>
<feature type="region of interest" description="Disordered" evidence="10">
    <location>
        <begin position="26"/>
        <end position="64"/>
    </location>
</feature>
<keyword evidence="3 8" id="KW-0378">Hydrolase</keyword>
<protein>
    <recommendedName>
        <fullName evidence="9">Endoglucanase</fullName>
        <ecNumber evidence="9">3.2.1.4</ecNumber>
    </recommendedName>
</protein>
<dbReference type="InterPro" id="IPR008928">
    <property type="entry name" value="6-hairpin_glycosidase_sf"/>
</dbReference>
<feature type="chain" id="PRO_5005151344" description="Endoglucanase" evidence="9">
    <location>
        <begin position="27"/>
        <end position="515"/>
    </location>
</feature>
<dbReference type="SUPFAM" id="SSF48208">
    <property type="entry name" value="Six-hairpin glycosidases"/>
    <property type="match status" value="1"/>
</dbReference>
<feature type="compositionally biased region" description="Pro residues" evidence="10">
    <location>
        <begin position="37"/>
        <end position="56"/>
    </location>
</feature>
<keyword evidence="13" id="KW-1185">Reference proteome</keyword>
<keyword evidence="4 9" id="KW-0136">Cellulose degradation</keyword>
<feature type="domain" description="Glycoside hydrolase family 9" evidence="11">
    <location>
        <begin position="77"/>
        <end position="499"/>
    </location>
</feature>
<sequence length="515" mass="55369">MIKMRTVTSAIAPLLLCTALPSTTQAQNPWQPFGGGGPPPSPAPTYRPGAPTPAPTLAPTHMSVPMKPARAGEKYNYGHVMGLSLLFYEAQRSGPLPASNRIPWRGDSALEDGKDVNLDLTGGWYDAGDHVKFNFPMAWSATTLAWGVHEYWDAWKKAGELSNALDQLKWVADYLVKCHPDPDTYYVQVGNGNSDHGYWGTAESMTMSRPSYAVGRGREAGSAAIGEAAAALAAISVLFKQQGDSVYAAHLIDTAKSLFALGDGNQGGFSVSQPFYSSSGFRDELAWGAAWLYEATGEQEYLDKAESLYAGGCCGSAWSYSWDAKAPGVQLLLYKHTRKSQYKTDSSNFVGGAIGKGQTPKGLAYWDKWGSNRYAANGAFIALVAADYGIHVEDGRAWAMQQIHYMLGDAHGGINNATGLPFFSYVCGYGDDFPRAPHHRGSSCWSGTNCNCGSSPQPHVLYGALVGGPGNNDDYSDSCSDYTRNEVTTDYNAGFTAALGALRHLSLTKQLPQKH</sequence>
<evidence type="ECO:0000256" key="7">
    <source>
        <dbReference type="ARBA" id="ARBA00023326"/>
    </source>
</evidence>
<feature type="signal peptide" evidence="9">
    <location>
        <begin position="1"/>
        <end position="26"/>
    </location>
</feature>
<evidence type="ECO:0000256" key="2">
    <source>
        <dbReference type="ARBA" id="ARBA00007072"/>
    </source>
</evidence>
<comment type="catalytic activity">
    <reaction evidence="1 9">
        <text>Endohydrolysis of (1-&gt;4)-beta-D-glucosidic linkages in cellulose, lichenin and cereal beta-D-glucans.</text>
        <dbReference type="EC" id="3.2.1.4"/>
    </reaction>
</comment>
<dbReference type="Pfam" id="PF00759">
    <property type="entry name" value="Glyco_hydro_9"/>
    <property type="match status" value="1"/>
</dbReference>
<dbReference type="AlphaFoldDB" id="W7T0C6"/>
<evidence type="ECO:0000256" key="8">
    <source>
        <dbReference type="PROSITE-ProRule" id="PRU10060"/>
    </source>
</evidence>
<reference evidence="12 13" key="1">
    <citation type="journal article" date="2014" name="Mol. Plant">
        <title>Chromosome Scale Genome Assembly and Transcriptome Profiling of Nannochloropsis gaditana in Nitrogen Depletion.</title>
        <authorList>
            <person name="Corteggiani Carpinelli E."/>
            <person name="Telatin A."/>
            <person name="Vitulo N."/>
            <person name="Forcato C."/>
            <person name="D'Angelo M."/>
            <person name="Schiavon R."/>
            <person name="Vezzi A."/>
            <person name="Giacometti G.M."/>
            <person name="Morosinotto T."/>
            <person name="Valle G."/>
        </authorList>
    </citation>
    <scope>NUCLEOTIDE SEQUENCE [LARGE SCALE GENOMIC DNA]</scope>
    <source>
        <strain evidence="12 13">B-31</strain>
    </source>
</reference>
<dbReference type="Proteomes" id="UP000019335">
    <property type="component" value="Unassembled WGS sequence"/>
</dbReference>
<dbReference type="InterPro" id="IPR012341">
    <property type="entry name" value="6hp_glycosidase-like_sf"/>
</dbReference>
<organism evidence="12 13">
    <name type="scientific">Nannochloropsis gaditana</name>
    <dbReference type="NCBI Taxonomy" id="72520"/>
    <lineage>
        <taxon>Eukaryota</taxon>
        <taxon>Sar</taxon>
        <taxon>Stramenopiles</taxon>
        <taxon>Ochrophyta</taxon>
        <taxon>Eustigmatophyceae</taxon>
        <taxon>Eustigmatales</taxon>
        <taxon>Monodopsidaceae</taxon>
        <taxon>Nannochloropsis</taxon>
    </lineage>
</organism>
<keyword evidence="5 8" id="KW-0119">Carbohydrate metabolism</keyword>
<proteinExistence type="inferred from homology"/>
<gene>
    <name evidence="12" type="primary">PyEG</name>
    <name evidence="12" type="ORF">Naga_100747g2</name>
</gene>
<dbReference type="InterPro" id="IPR001701">
    <property type="entry name" value="Glyco_hydro_9"/>
</dbReference>
<accession>W7T0C6</accession>
<name>W7T0C6_9STRA</name>
<evidence type="ECO:0000256" key="4">
    <source>
        <dbReference type="ARBA" id="ARBA00023001"/>
    </source>
</evidence>
<dbReference type="OrthoDB" id="10257085at2759"/>
<comment type="caution">
    <text evidence="12">The sequence shown here is derived from an EMBL/GenBank/DDBJ whole genome shotgun (WGS) entry which is preliminary data.</text>
</comment>
<evidence type="ECO:0000256" key="6">
    <source>
        <dbReference type="ARBA" id="ARBA00023295"/>
    </source>
</evidence>
<keyword evidence="7 8" id="KW-0624">Polysaccharide degradation</keyword>
<feature type="active site" evidence="8">
    <location>
        <position position="477"/>
    </location>
</feature>
<evidence type="ECO:0000256" key="5">
    <source>
        <dbReference type="ARBA" id="ARBA00023277"/>
    </source>
</evidence>
<evidence type="ECO:0000313" key="13">
    <source>
        <dbReference type="Proteomes" id="UP000019335"/>
    </source>
</evidence>
<keyword evidence="6 8" id="KW-0326">Glycosidase</keyword>
<evidence type="ECO:0000256" key="3">
    <source>
        <dbReference type="ARBA" id="ARBA00022801"/>
    </source>
</evidence>
<dbReference type="EC" id="3.2.1.4" evidence="9"/>
<evidence type="ECO:0000256" key="10">
    <source>
        <dbReference type="SAM" id="MobiDB-lite"/>
    </source>
</evidence>
<dbReference type="GO" id="GO:0030245">
    <property type="term" value="P:cellulose catabolic process"/>
    <property type="evidence" value="ECO:0007669"/>
    <property type="project" value="UniProtKB-KW"/>
</dbReference>
<dbReference type="InterPro" id="IPR033126">
    <property type="entry name" value="Glyco_hydro_9_Asp/Glu_AS"/>
</dbReference>
<evidence type="ECO:0000256" key="1">
    <source>
        <dbReference type="ARBA" id="ARBA00000966"/>
    </source>
</evidence>
<comment type="similarity">
    <text evidence="2 8 9">Belongs to the glycosyl hydrolase 9 (cellulase E) family.</text>
</comment>
<dbReference type="EMBL" id="AZIL01002993">
    <property type="protein sequence ID" value="EWM20555.1"/>
    <property type="molecule type" value="Genomic_DNA"/>
</dbReference>
<keyword evidence="9" id="KW-0732">Signal</keyword>
<evidence type="ECO:0000259" key="11">
    <source>
        <dbReference type="Pfam" id="PF00759"/>
    </source>
</evidence>
<evidence type="ECO:0000313" key="12">
    <source>
        <dbReference type="EMBL" id="EWM20555.1"/>
    </source>
</evidence>
<dbReference type="PROSITE" id="PS00698">
    <property type="entry name" value="GH9_3"/>
    <property type="match status" value="1"/>
</dbReference>
<evidence type="ECO:0000256" key="9">
    <source>
        <dbReference type="RuleBase" id="RU361166"/>
    </source>
</evidence>
<dbReference type="GO" id="GO:0008810">
    <property type="term" value="F:cellulase activity"/>
    <property type="evidence" value="ECO:0007669"/>
    <property type="project" value="UniProtKB-EC"/>
</dbReference>
<feature type="active site" evidence="8">
    <location>
        <position position="486"/>
    </location>
</feature>
<dbReference type="PANTHER" id="PTHR22298">
    <property type="entry name" value="ENDO-1,4-BETA-GLUCANASE"/>
    <property type="match status" value="1"/>
</dbReference>